<comment type="caution">
    <text evidence="1">The sequence shown here is derived from an EMBL/GenBank/DDBJ whole genome shotgun (WGS) entry which is preliminary data.</text>
</comment>
<dbReference type="EMBL" id="WNYA01001986">
    <property type="protein sequence ID" value="KAG8544795.1"/>
    <property type="molecule type" value="Genomic_DNA"/>
</dbReference>
<name>A0AAV6Z9D1_ENGPU</name>
<proteinExistence type="predicted"/>
<evidence type="ECO:0000313" key="2">
    <source>
        <dbReference type="Proteomes" id="UP000824782"/>
    </source>
</evidence>
<dbReference type="AlphaFoldDB" id="A0AAV6Z9D1"/>
<keyword evidence="2" id="KW-1185">Reference proteome</keyword>
<dbReference type="Proteomes" id="UP000824782">
    <property type="component" value="Unassembled WGS sequence"/>
</dbReference>
<accession>A0AAV6Z9D1</accession>
<organism evidence="1 2">
    <name type="scientific">Engystomops pustulosus</name>
    <name type="common">Tungara frog</name>
    <name type="synonym">Physalaemus pustulosus</name>
    <dbReference type="NCBI Taxonomy" id="76066"/>
    <lineage>
        <taxon>Eukaryota</taxon>
        <taxon>Metazoa</taxon>
        <taxon>Chordata</taxon>
        <taxon>Craniata</taxon>
        <taxon>Vertebrata</taxon>
        <taxon>Euteleostomi</taxon>
        <taxon>Amphibia</taxon>
        <taxon>Batrachia</taxon>
        <taxon>Anura</taxon>
        <taxon>Neobatrachia</taxon>
        <taxon>Hyloidea</taxon>
        <taxon>Leptodactylidae</taxon>
        <taxon>Leiuperinae</taxon>
        <taxon>Engystomops</taxon>
    </lineage>
</organism>
<reference evidence="1" key="1">
    <citation type="thesis" date="2020" institute="ProQuest LLC" country="789 East Eisenhower Parkway, Ann Arbor, MI, USA">
        <title>Comparative Genomics and Chromosome Evolution.</title>
        <authorList>
            <person name="Mudd A.B."/>
        </authorList>
    </citation>
    <scope>NUCLEOTIDE SEQUENCE</scope>
    <source>
        <strain evidence="1">237g6f4</strain>
        <tissue evidence="1">Blood</tissue>
    </source>
</reference>
<evidence type="ECO:0000313" key="1">
    <source>
        <dbReference type="EMBL" id="KAG8544795.1"/>
    </source>
</evidence>
<gene>
    <name evidence="1" type="ORF">GDO81_021840</name>
</gene>
<protein>
    <submittedName>
        <fullName evidence="1">Uncharacterized protein</fullName>
    </submittedName>
</protein>
<sequence>MMEHLTLQYGMSAYGPINSARKIKTSSPHWPRRRSVPVTNFVITVRTNTHTTRHIWFKSLLIFDLQDQYVGVWAEEANTVDLTLTPSHQ</sequence>